<protein>
    <submittedName>
        <fullName evidence="2">Uncharacterized protein</fullName>
    </submittedName>
</protein>
<keyword evidence="1" id="KW-0812">Transmembrane</keyword>
<feature type="transmembrane region" description="Helical" evidence="1">
    <location>
        <begin position="196"/>
        <end position="220"/>
    </location>
</feature>
<sequence length="257" mass="25636">MNRVARIPVTAVLGYWGHCSVARSGAAATHPLHRSGACTRGRACVAIVGIVHVVRRRGLQQVLLMLSLIVGVVTMHSTVACHDDTGHARNAAAHLGGSAPTAPIAPPLLAVPAAHTSTAAGDAHVAATTGVAAAESVAGELDDSPGHLTAGSETVLATAAPVLTPVIAPVLALVAPAADLVVGTDLPGQHSALNDVLHLCLAVLTALLAVAAAALLDLLVGRATRRNASPAGGRPVAGPRAPPSTSVRLAQLCVLRN</sequence>
<keyword evidence="1" id="KW-1133">Transmembrane helix</keyword>
<accession>A0ABP8X1A3</accession>
<keyword evidence="3" id="KW-1185">Reference proteome</keyword>
<reference evidence="3" key="1">
    <citation type="journal article" date="2019" name="Int. J. Syst. Evol. Microbiol.">
        <title>The Global Catalogue of Microorganisms (GCM) 10K type strain sequencing project: providing services to taxonomists for standard genome sequencing and annotation.</title>
        <authorList>
            <consortium name="The Broad Institute Genomics Platform"/>
            <consortium name="The Broad Institute Genome Sequencing Center for Infectious Disease"/>
            <person name="Wu L."/>
            <person name="Ma J."/>
        </authorList>
    </citation>
    <scope>NUCLEOTIDE SEQUENCE [LARGE SCALE GENOMIC DNA]</scope>
    <source>
        <strain evidence="3">JCM 18055</strain>
    </source>
</reference>
<evidence type="ECO:0000313" key="2">
    <source>
        <dbReference type="EMBL" id="GAA4697233.1"/>
    </source>
</evidence>
<comment type="caution">
    <text evidence="2">The sequence shown here is derived from an EMBL/GenBank/DDBJ whole genome shotgun (WGS) entry which is preliminary data.</text>
</comment>
<dbReference type="Proteomes" id="UP001500325">
    <property type="component" value="Unassembled WGS sequence"/>
</dbReference>
<evidence type="ECO:0000256" key="1">
    <source>
        <dbReference type="SAM" id="Phobius"/>
    </source>
</evidence>
<dbReference type="EMBL" id="BAABIC010000013">
    <property type="protein sequence ID" value="GAA4697233.1"/>
    <property type="molecule type" value="Genomic_DNA"/>
</dbReference>
<evidence type="ECO:0000313" key="3">
    <source>
        <dbReference type="Proteomes" id="UP001500325"/>
    </source>
</evidence>
<gene>
    <name evidence="2" type="ORF">GCM10023215_39250</name>
</gene>
<organism evidence="2 3">
    <name type="scientific">Pseudonocardia yuanmonensis</name>
    <dbReference type="NCBI Taxonomy" id="1095914"/>
    <lineage>
        <taxon>Bacteria</taxon>
        <taxon>Bacillati</taxon>
        <taxon>Actinomycetota</taxon>
        <taxon>Actinomycetes</taxon>
        <taxon>Pseudonocardiales</taxon>
        <taxon>Pseudonocardiaceae</taxon>
        <taxon>Pseudonocardia</taxon>
    </lineage>
</organism>
<proteinExistence type="predicted"/>
<name>A0ABP8X1A3_9PSEU</name>
<keyword evidence="1" id="KW-0472">Membrane</keyword>